<dbReference type="Proteomes" id="UP000791440">
    <property type="component" value="Unassembled WGS sequence"/>
</dbReference>
<dbReference type="AlphaFoldDB" id="A0A921ZN01"/>
<proteinExistence type="predicted"/>
<dbReference type="SMART" id="SM00451">
    <property type="entry name" value="ZnF_U1"/>
    <property type="match status" value="2"/>
</dbReference>
<evidence type="ECO:0000313" key="4">
    <source>
        <dbReference type="Proteomes" id="UP000791440"/>
    </source>
</evidence>
<dbReference type="InterPro" id="IPR003604">
    <property type="entry name" value="Matrin/U1-like-C_Znf_C2H2"/>
</dbReference>
<comment type="caution">
    <text evidence="3">The sequence shown here is derived from an EMBL/GenBank/DDBJ whole genome shotgun (WGS) entry which is preliminary data.</text>
</comment>
<dbReference type="InterPro" id="IPR052644">
    <property type="entry name" value="ZMAT3"/>
</dbReference>
<dbReference type="EMBL" id="JH668717">
    <property type="protein sequence ID" value="KAG6461022.1"/>
    <property type="molecule type" value="Genomic_DNA"/>
</dbReference>
<name>A0A921ZN01_MANSE</name>
<evidence type="ECO:0000256" key="1">
    <source>
        <dbReference type="SAM" id="MobiDB-lite"/>
    </source>
</evidence>
<dbReference type="GO" id="GO:0008270">
    <property type="term" value="F:zinc ion binding"/>
    <property type="evidence" value="ECO:0007669"/>
    <property type="project" value="InterPro"/>
</dbReference>
<organism evidence="3 4">
    <name type="scientific">Manduca sexta</name>
    <name type="common">Tobacco hawkmoth</name>
    <name type="synonym">Tobacco hornworm</name>
    <dbReference type="NCBI Taxonomy" id="7130"/>
    <lineage>
        <taxon>Eukaryota</taxon>
        <taxon>Metazoa</taxon>
        <taxon>Ecdysozoa</taxon>
        <taxon>Arthropoda</taxon>
        <taxon>Hexapoda</taxon>
        <taxon>Insecta</taxon>
        <taxon>Pterygota</taxon>
        <taxon>Neoptera</taxon>
        <taxon>Endopterygota</taxon>
        <taxon>Lepidoptera</taxon>
        <taxon>Glossata</taxon>
        <taxon>Ditrysia</taxon>
        <taxon>Bombycoidea</taxon>
        <taxon>Sphingidae</taxon>
        <taxon>Sphinginae</taxon>
        <taxon>Sphingini</taxon>
        <taxon>Manduca</taxon>
    </lineage>
</organism>
<evidence type="ECO:0000259" key="2">
    <source>
        <dbReference type="SMART" id="SM00451"/>
    </source>
</evidence>
<feature type="compositionally biased region" description="Basic and acidic residues" evidence="1">
    <location>
        <begin position="311"/>
        <end position="338"/>
    </location>
</feature>
<reference evidence="3" key="1">
    <citation type="journal article" date="2016" name="Insect Biochem. Mol. Biol.">
        <title>Multifaceted biological insights from a draft genome sequence of the tobacco hornworm moth, Manduca sexta.</title>
        <authorList>
            <person name="Kanost M.R."/>
            <person name="Arrese E.L."/>
            <person name="Cao X."/>
            <person name="Chen Y.R."/>
            <person name="Chellapilla S."/>
            <person name="Goldsmith M.R."/>
            <person name="Grosse-Wilde E."/>
            <person name="Heckel D.G."/>
            <person name="Herndon N."/>
            <person name="Jiang H."/>
            <person name="Papanicolaou A."/>
            <person name="Qu J."/>
            <person name="Soulages J.L."/>
            <person name="Vogel H."/>
            <person name="Walters J."/>
            <person name="Waterhouse R.M."/>
            <person name="Ahn S.J."/>
            <person name="Almeida F.C."/>
            <person name="An C."/>
            <person name="Aqrawi P."/>
            <person name="Bretschneider A."/>
            <person name="Bryant W.B."/>
            <person name="Bucks S."/>
            <person name="Chao H."/>
            <person name="Chevignon G."/>
            <person name="Christen J.M."/>
            <person name="Clarke D.F."/>
            <person name="Dittmer N.T."/>
            <person name="Ferguson L.C.F."/>
            <person name="Garavelou S."/>
            <person name="Gordon K.H.J."/>
            <person name="Gunaratna R.T."/>
            <person name="Han Y."/>
            <person name="Hauser F."/>
            <person name="He Y."/>
            <person name="Heidel-Fischer H."/>
            <person name="Hirsh A."/>
            <person name="Hu Y."/>
            <person name="Jiang H."/>
            <person name="Kalra D."/>
            <person name="Klinner C."/>
            <person name="Konig C."/>
            <person name="Kovar C."/>
            <person name="Kroll A.R."/>
            <person name="Kuwar S.S."/>
            <person name="Lee S.L."/>
            <person name="Lehman R."/>
            <person name="Li K."/>
            <person name="Li Z."/>
            <person name="Liang H."/>
            <person name="Lovelace S."/>
            <person name="Lu Z."/>
            <person name="Mansfield J.H."/>
            <person name="McCulloch K.J."/>
            <person name="Mathew T."/>
            <person name="Morton B."/>
            <person name="Muzny D.M."/>
            <person name="Neunemann D."/>
            <person name="Ongeri F."/>
            <person name="Pauchet Y."/>
            <person name="Pu L.L."/>
            <person name="Pyrousis I."/>
            <person name="Rao X.J."/>
            <person name="Redding A."/>
            <person name="Roesel C."/>
            <person name="Sanchez-Gracia A."/>
            <person name="Schaack S."/>
            <person name="Shukla A."/>
            <person name="Tetreau G."/>
            <person name="Wang Y."/>
            <person name="Xiong G.H."/>
            <person name="Traut W."/>
            <person name="Walsh T.K."/>
            <person name="Worley K.C."/>
            <person name="Wu D."/>
            <person name="Wu W."/>
            <person name="Wu Y.Q."/>
            <person name="Zhang X."/>
            <person name="Zou Z."/>
            <person name="Zucker H."/>
            <person name="Briscoe A.D."/>
            <person name="Burmester T."/>
            <person name="Clem R.J."/>
            <person name="Feyereisen R."/>
            <person name="Grimmelikhuijzen C.J.P."/>
            <person name="Hamodrakas S.J."/>
            <person name="Hansson B.S."/>
            <person name="Huguet E."/>
            <person name="Jermiin L.S."/>
            <person name="Lan Q."/>
            <person name="Lehman H.K."/>
            <person name="Lorenzen M."/>
            <person name="Merzendorfer H."/>
            <person name="Michalopoulos I."/>
            <person name="Morton D.B."/>
            <person name="Muthukrishnan S."/>
            <person name="Oakeshott J.G."/>
            <person name="Palmer W."/>
            <person name="Park Y."/>
            <person name="Passarelli A.L."/>
            <person name="Rozas J."/>
            <person name="Schwartz L.M."/>
            <person name="Smith W."/>
            <person name="Southgate A."/>
            <person name="Vilcinskas A."/>
            <person name="Vogt R."/>
            <person name="Wang P."/>
            <person name="Werren J."/>
            <person name="Yu X.Q."/>
            <person name="Zhou J.J."/>
            <person name="Brown S.J."/>
            <person name="Scherer S.E."/>
            <person name="Richards S."/>
            <person name="Blissard G.W."/>
        </authorList>
    </citation>
    <scope>NUCLEOTIDE SEQUENCE</scope>
</reference>
<feature type="domain" description="U1-type" evidence="2">
    <location>
        <begin position="254"/>
        <end position="288"/>
    </location>
</feature>
<dbReference type="Pfam" id="PF12874">
    <property type="entry name" value="zf-met"/>
    <property type="match status" value="2"/>
</dbReference>
<dbReference type="PANTHER" id="PTHR46786:SF1">
    <property type="entry name" value="ZINC FINGER MATRIN-TYPE PROTEIN 3"/>
    <property type="match status" value="1"/>
</dbReference>
<evidence type="ECO:0000313" key="3">
    <source>
        <dbReference type="EMBL" id="KAG6461022.1"/>
    </source>
</evidence>
<feature type="domain" description="U1-type" evidence="2">
    <location>
        <begin position="171"/>
        <end position="205"/>
    </location>
</feature>
<protein>
    <recommendedName>
        <fullName evidence="2">U1-type domain-containing protein</fullName>
    </recommendedName>
</protein>
<dbReference type="InterPro" id="IPR013087">
    <property type="entry name" value="Znf_C2H2_type"/>
</dbReference>
<accession>A0A921ZN01</accession>
<dbReference type="GO" id="GO:0003676">
    <property type="term" value="F:nucleic acid binding"/>
    <property type="evidence" value="ECO:0007669"/>
    <property type="project" value="InterPro"/>
</dbReference>
<keyword evidence="4" id="KW-1185">Reference proteome</keyword>
<reference evidence="3" key="2">
    <citation type="submission" date="2020-12" db="EMBL/GenBank/DDBJ databases">
        <authorList>
            <person name="Kanost M."/>
        </authorList>
    </citation>
    <scope>NUCLEOTIDE SEQUENCE</scope>
</reference>
<dbReference type="PANTHER" id="PTHR46786">
    <property type="entry name" value="ZINC FINGER MATRIN-TYPE PROTEIN 3"/>
    <property type="match status" value="1"/>
</dbReference>
<feature type="region of interest" description="Disordered" evidence="1">
    <location>
        <begin position="304"/>
        <end position="348"/>
    </location>
</feature>
<sequence length="371" mass="42250">MFGMNYNPDGVDMDEEYGYDDGPRFHPIPKFNRNDRYGNAYGNYRGGYARGGMSRPPMRPMGPPMQSVPPLRWGPTPPVPPPPPTIKSTLEDKAIRFLARCGVSKDAVKNYPEQLLLMFAPDHCGLCSQDLDSFNTARLHYLSKGHMKNQRKWLSKHFKGCVRPKEIPLKSRDLYCELCDIQITSKQHADSHYEGRPHRATVEGRKEPRNKALTLLNMQDRLAQLIRREKKFIKPNNEAAKAVGGKPKETKEIPPELCCNICKTTVTCSDQMTTHLNGKRHLAKEKQHILKMMKSGKVVEISENAQSAAKNAEEKEEKEVKGDAENDSKEKEDFDWGKGSESWEENTTKDASLGKWVFFTSYTRLSKLSFD</sequence>
<gene>
    <name evidence="3" type="ORF">O3G_MSEX012381</name>
</gene>